<dbReference type="EMBL" id="KZ826361">
    <property type="protein sequence ID" value="PYI05094.1"/>
    <property type="molecule type" value="Genomic_DNA"/>
</dbReference>
<dbReference type="PROSITE" id="PS50181">
    <property type="entry name" value="FBOX"/>
    <property type="match status" value="1"/>
</dbReference>
<dbReference type="InterPro" id="IPR001810">
    <property type="entry name" value="F-box_dom"/>
</dbReference>
<dbReference type="InterPro" id="IPR036047">
    <property type="entry name" value="F-box-like_dom_sf"/>
</dbReference>
<dbReference type="SUPFAM" id="SSF81383">
    <property type="entry name" value="F-box domain"/>
    <property type="match status" value="1"/>
</dbReference>
<proteinExistence type="predicted"/>
<accession>A0A319EMW1</accession>
<organism evidence="2 3">
    <name type="scientific">Aspergillus sclerotiicarbonarius (strain CBS 121057 / IBT 28362)</name>
    <dbReference type="NCBI Taxonomy" id="1448318"/>
    <lineage>
        <taxon>Eukaryota</taxon>
        <taxon>Fungi</taxon>
        <taxon>Dikarya</taxon>
        <taxon>Ascomycota</taxon>
        <taxon>Pezizomycotina</taxon>
        <taxon>Eurotiomycetes</taxon>
        <taxon>Eurotiomycetidae</taxon>
        <taxon>Eurotiales</taxon>
        <taxon>Aspergillaceae</taxon>
        <taxon>Aspergillus</taxon>
        <taxon>Aspergillus subgen. Circumdati</taxon>
    </lineage>
</organism>
<dbReference type="Pfam" id="PF12937">
    <property type="entry name" value="F-box-like"/>
    <property type="match status" value="1"/>
</dbReference>
<dbReference type="CDD" id="cd09917">
    <property type="entry name" value="F-box_SF"/>
    <property type="match status" value="1"/>
</dbReference>
<dbReference type="Gene3D" id="1.20.1280.50">
    <property type="match status" value="1"/>
</dbReference>
<evidence type="ECO:0000259" key="1">
    <source>
        <dbReference type="PROSITE" id="PS50181"/>
    </source>
</evidence>
<gene>
    <name evidence="2" type="ORF">BO78DRAFT_419952</name>
</gene>
<feature type="domain" description="F-box" evidence="1">
    <location>
        <begin position="15"/>
        <end position="60"/>
    </location>
</feature>
<protein>
    <recommendedName>
        <fullName evidence="1">F-box domain-containing protein</fullName>
    </recommendedName>
</protein>
<dbReference type="VEuPathDB" id="FungiDB:BO78DRAFT_419952"/>
<dbReference type="AlphaFoldDB" id="A0A319EMW1"/>
<dbReference type="OrthoDB" id="3766406at2759"/>
<name>A0A319EMW1_ASPSB</name>
<evidence type="ECO:0000313" key="2">
    <source>
        <dbReference type="EMBL" id="PYI05094.1"/>
    </source>
</evidence>
<keyword evidence="3" id="KW-1185">Reference proteome</keyword>
<sequence>MQRLRALFCKKPQQKPTLTALPPEILLHIATYLDPNDLACLTLCSHGLLDTLGRSSWVDLQNESSMYLVLFLQQLSKDLLHLIYCYYCDCFHLIIELLLGSSKRLFCLYPQDGGRWKSISQAPRGPSYGILIYGQPENTDGSVRHCFSRTPTVANLHYDPPHTSSSYTQRYSISIKTRPDEIAAIPRFTQIPDVKEDGDDDDDDGDEVLRFVRVWSAAVVEYSPDEIERDVLESIHICPHESVAHLAFGPPYPSTYCRSCHIKFVTRIDEQEHQPSLICVEIIREFELFAGLEIFEREASALIRDYMRAVPWSDFSASLGWGSYIMSVIRAMLSFVSRRRNEPSLDCMREMGMPLVHFGISRTDSPST</sequence>
<reference evidence="2 3" key="1">
    <citation type="submission" date="2018-02" db="EMBL/GenBank/DDBJ databases">
        <title>The genomes of Aspergillus section Nigri reveals drivers in fungal speciation.</title>
        <authorList>
            <consortium name="DOE Joint Genome Institute"/>
            <person name="Vesth T.C."/>
            <person name="Nybo J."/>
            <person name="Theobald S."/>
            <person name="Brandl J."/>
            <person name="Frisvad J.C."/>
            <person name="Nielsen K.F."/>
            <person name="Lyhne E.K."/>
            <person name="Kogle M.E."/>
            <person name="Kuo A."/>
            <person name="Riley R."/>
            <person name="Clum A."/>
            <person name="Nolan M."/>
            <person name="Lipzen A."/>
            <person name="Salamov A."/>
            <person name="Henrissat B."/>
            <person name="Wiebenga A."/>
            <person name="De vries R.P."/>
            <person name="Grigoriev I.V."/>
            <person name="Mortensen U.H."/>
            <person name="Andersen M.R."/>
            <person name="Baker S.E."/>
        </authorList>
    </citation>
    <scope>NUCLEOTIDE SEQUENCE [LARGE SCALE GENOMIC DNA]</scope>
    <source>
        <strain evidence="2 3">CBS 121057</strain>
    </source>
</reference>
<dbReference type="Proteomes" id="UP000248423">
    <property type="component" value="Unassembled WGS sequence"/>
</dbReference>
<evidence type="ECO:0000313" key="3">
    <source>
        <dbReference type="Proteomes" id="UP000248423"/>
    </source>
</evidence>